<dbReference type="SFLD" id="SFLDS00003">
    <property type="entry name" value="Haloacid_Dehalogenase"/>
    <property type="match status" value="1"/>
</dbReference>
<dbReference type="GO" id="GO:0008967">
    <property type="term" value="F:phosphoglycolate phosphatase activity"/>
    <property type="evidence" value="ECO:0007669"/>
    <property type="project" value="TreeGrafter"/>
</dbReference>
<dbReference type="NCBIfam" id="TIGR01662">
    <property type="entry name" value="HAD-SF-IIIA"/>
    <property type="match status" value="1"/>
</dbReference>
<dbReference type="EMBL" id="DVMO01000078">
    <property type="protein sequence ID" value="HIU27766.1"/>
    <property type="molecule type" value="Genomic_DNA"/>
</dbReference>
<evidence type="ECO:0000313" key="2">
    <source>
        <dbReference type="Proteomes" id="UP000824091"/>
    </source>
</evidence>
<evidence type="ECO:0000313" key="1">
    <source>
        <dbReference type="EMBL" id="HIU27766.1"/>
    </source>
</evidence>
<accession>A0A9D1I3L7</accession>
<dbReference type="SFLD" id="SFLDG01135">
    <property type="entry name" value="C1.5.6:_HAD__Beta-PGM__Phospha"/>
    <property type="match status" value="1"/>
</dbReference>
<name>A0A9D1I3L7_9FIRM</name>
<dbReference type="PANTHER" id="PTHR43434">
    <property type="entry name" value="PHOSPHOGLYCOLATE PHOSPHATASE"/>
    <property type="match status" value="1"/>
</dbReference>
<dbReference type="GO" id="GO:0005829">
    <property type="term" value="C:cytosol"/>
    <property type="evidence" value="ECO:0007669"/>
    <property type="project" value="TreeGrafter"/>
</dbReference>
<dbReference type="Gene3D" id="1.10.150.240">
    <property type="entry name" value="Putative phosphatase, domain 2"/>
    <property type="match status" value="1"/>
</dbReference>
<dbReference type="SUPFAM" id="SSF56784">
    <property type="entry name" value="HAD-like"/>
    <property type="match status" value="1"/>
</dbReference>
<dbReference type="InterPro" id="IPR006549">
    <property type="entry name" value="HAD-SF_hydro_IIIA"/>
</dbReference>
<dbReference type="Pfam" id="PF13419">
    <property type="entry name" value="HAD_2"/>
    <property type="match status" value="1"/>
</dbReference>
<dbReference type="PRINTS" id="PR00413">
    <property type="entry name" value="HADHALOGNASE"/>
</dbReference>
<dbReference type="Proteomes" id="UP000824091">
    <property type="component" value="Unassembled WGS sequence"/>
</dbReference>
<dbReference type="AlphaFoldDB" id="A0A9D1I3L7"/>
<dbReference type="InterPro" id="IPR050155">
    <property type="entry name" value="HAD-like_hydrolase_sf"/>
</dbReference>
<gene>
    <name evidence="1" type="ORF">IAD16_05255</name>
</gene>
<reference evidence="1" key="2">
    <citation type="journal article" date="2021" name="PeerJ">
        <title>Extensive microbial diversity within the chicken gut microbiome revealed by metagenomics and culture.</title>
        <authorList>
            <person name="Gilroy R."/>
            <person name="Ravi A."/>
            <person name="Getino M."/>
            <person name="Pursley I."/>
            <person name="Horton D.L."/>
            <person name="Alikhan N.F."/>
            <person name="Baker D."/>
            <person name="Gharbi K."/>
            <person name="Hall N."/>
            <person name="Watson M."/>
            <person name="Adriaenssens E.M."/>
            <person name="Foster-Nyarko E."/>
            <person name="Jarju S."/>
            <person name="Secka A."/>
            <person name="Antonio M."/>
            <person name="Oren A."/>
            <person name="Chaudhuri R.R."/>
            <person name="La Ragione R."/>
            <person name="Hildebrand F."/>
            <person name="Pallen M.J."/>
        </authorList>
    </citation>
    <scope>NUCLEOTIDE SEQUENCE</scope>
    <source>
        <strain evidence="1">11300</strain>
    </source>
</reference>
<dbReference type="NCBIfam" id="TIGR01549">
    <property type="entry name" value="HAD-SF-IA-v1"/>
    <property type="match status" value="1"/>
</dbReference>
<protein>
    <submittedName>
        <fullName evidence="1">HAD-IIIA family hydrolase</fullName>
    </submittedName>
</protein>
<dbReference type="NCBIfam" id="TIGR01509">
    <property type="entry name" value="HAD-SF-IA-v3"/>
    <property type="match status" value="1"/>
</dbReference>
<dbReference type="InterPro" id="IPR036412">
    <property type="entry name" value="HAD-like_sf"/>
</dbReference>
<proteinExistence type="predicted"/>
<dbReference type="Gene3D" id="3.40.50.1000">
    <property type="entry name" value="HAD superfamily/HAD-like"/>
    <property type="match status" value="1"/>
</dbReference>
<dbReference type="InterPro" id="IPR006439">
    <property type="entry name" value="HAD-SF_hydro_IA"/>
</dbReference>
<dbReference type="GO" id="GO:0006281">
    <property type="term" value="P:DNA repair"/>
    <property type="evidence" value="ECO:0007669"/>
    <property type="project" value="TreeGrafter"/>
</dbReference>
<dbReference type="InterPro" id="IPR041492">
    <property type="entry name" value="HAD_2"/>
</dbReference>
<dbReference type="InterPro" id="IPR023214">
    <property type="entry name" value="HAD_sf"/>
</dbReference>
<organism evidence="1 2">
    <name type="scientific">Candidatus Fimisoma avicola</name>
    <dbReference type="NCBI Taxonomy" id="2840826"/>
    <lineage>
        <taxon>Bacteria</taxon>
        <taxon>Bacillati</taxon>
        <taxon>Bacillota</taxon>
        <taxon>Clostridia</taxon>
        <taxon>Eubacteriales</taxon>
        <taxon>Candidatus Fimisoma</taxon>
    </lineage>
</organism>
<dbReference type="PANTHER" id="PTHR43434:SF26">
    <property type="entry name" value="PYROPHOSPHATASE PPAX"/>
    <property type="match status" value="1"/>
</dbReference>
<keyword evidence="1" id="KW-0378">Hydrolase</keyword>
<reference evidence="1" key="1">
    <citation type="submission" date="2020-10" db="EMBL/GenBank/DDBJ databases">
        <authorList>
            <person name="Gilroy R."/>
        </authorList>
    </citation>
    <scope>NUCLEOTIDE SEQUENCE</scope>
    <source>
        <strain evidence="1">11300</strain>
    </source>
</reference>
<comment type="caution">
    <text evidence="1">The sequence shown here is derived from an EMBL/GenBank/DDBJ whole genome shotgun (WGS) entry which is preliminary data.</text>
</comment>
<dbReference type="InterPro" id="IPR023198">
    <property type="entry name" value="PGP-like_dom2"/>
</dbReference>
<sequence>MINTIIFDFDGTLVNTNDVIIEAWQHTYRHYGRDEKPVDYITQFFGEPLITTMAREFPEVPPEESAEVYRAHQRAKADQLVKLFPDIPQLLKALRERGYKIGIVTSRTGESTAFYLNMFGIGRYFDGIVSCDDTDKHKPDPEPVLLGLAKLDARPEEAIMIGDSFFDMKCANNAGVKTVLVGWRATGNGQTMDGCRVDYTIEKPMDLIRILEVM</sequence>
<dbReference type="SFLD" id="SFLDG01129">
    <property type="entry name" value="C1.5:_HAD__Beta-PGM__Phosphata"/>
    <property type="match status" value="1"/>
</dbReference>